<dbReference type="GO" id="GO:0016151">
    <property type="term" value="F:nickel cation binding"/>
    <property type="evidence" value="ECO:0007669"/>
    <property type="project" value="UniProtKB-UniRule"/>
</dbReference>
<sequence>MKSLFLEPFSGLSGDMLNGLLLDLGGDLNKLLIELKKLPIDGFTIQAQRIAKSCIYGTDFDVLLQHGKKDYGIKHSLSPHHENEHHETKEHAHHHSHSRNLKDIYTLIEKSDLSNFVKKHSKNVFYDIAKAEAAVHQQTIDTIHFHEVGAIDSIVDIVGFFILWEQLEIEQVYSTPITDGSGTITIAHGVMPIPVPAVMELRKETNLIIQQDFEIKTELVTPTGLAIFKELSPLFVAPEQRLIEKIGYGFGKRETGKFNALRGSIFTETHSKKKRTEHHDQVLKIETNIDNQTPEQLGYVMDLLLEHGALDVFFTPIHMKKNRSAILLTVLTTTEEKEYFTELLFKHTSTIGMRFQTMERSVMDRSFKILETPFGKVHIKKNHYHGLLKESIEYQDGERIAKQYNFTIEEVYRLVQTLNNKTID</sequence>
<proteinExistence type="inferred from homology"/>
<keyword evidence="1 2" id="KW-0533">Nickel</keyword>
<dbReference type="Pfam" id="PF01969">
    <property type="entry name" value="Ni_insertion"/>
    <property type="match status" value="1"/>
</dbReference>
<dbReference type="Gene3D" id="3.30.70.1380">
    <property type="entry name" value="Transcriptional regulatory protein pf0864 domain like"/>
    <property type="match status" value="1"/>
</dbReference>
<evidence type="ECO:0000256" key="3">
    <source>
        <dbReference type="SAM" id="MobiDB-lite"/>
    </source>
</evidence>
<comment type="caution">
    <text evidence="4">The sequence shown here is derived from an EMBL/GenBank/DDBJ whole genome shotgun (WGS) entry which is preliminary data.</text>
</comment>
<keyword evidence="2" id="KW-0456">Lyase</keyword>
<dbReference type="PANTHER" id="PTHR36566:SF1">
    <property type="entry name" value="PYRIDINIUM-3,5-BISTHIOCARBOXYLIC ACID MONONUCLEOTIDE NICKEL INSERTION PROTEIN"/>
    <property type="match status" value="1"/>
</dbReference>
<dbReference type="EC" id="4.99.1.12" evidence="2"/>
<evidence type="ECO:0000256" key="1">
    <source>
        <dbReference type="ARBA" id="ARBA00022596"/>
    </source>
</evidence>
<protein>
    <recommendedName>
        <fullName evidence="2">Pyridinium-3,5-bisthiocarboxylic acid mononucleotide nickel insertion protein</fullName>
        <shortName evidence="2">P2TMN nickel insertion protein</shortName>
        <ecNumber evidence="2">4.99.1.12</ecNumber>
    </recommendedName>
    <alternativeName>
        <fullName evidence="2">Nickel-pincer cofactor biosynthesis protein LarC</fullName>
    </alternativeName>
</protein>
<evidence type="ECO:0000256" key="2">
    <source>
        <dbReference type="HAMAP-Rule" id="MF_01074"/>
    </source>
</evidence>
<evidence type="ECO:0000313" key="4">
    <source>
        <dbReference type="EMBL" id="TKK69559.1"/>
    </source>
</evidence>
<accession>A0A4U3L5A8</accession>
<organism evidence="4 5">
    <name type="scientific">Enterococcus faecalis</name>
    <name type="common">Streptococcus faecalis</name>
    <dbReference type="NCBI Taxonomy" id="1351"/>
    <lineage>
        <taxon>Bacteria</taxon>
        <taxon>Bacillati</taxon>
        <taxon>Bacillota</taxon>
        <taxon>Bacilli</taxon>
        <taxon>Lactobacillales</taxon>
        <taxon>Enterococcaceae</taxon>
        <taxon>Enterococcus</taxon>
    </lineage>
</organism>
<dbReference type="InterPro" id="IPR002822">
    <property type="entry name" value="Ni_insertion"/>
</dbReference>
<reference evidence="4 5" key="1">
    <citation type="submission" date="2019-02" db="EMBL/GenBank/DDBJ databases">
        <title>Bacteria dissemination in different level of health care in South Africa: the effectiveness of infections prevention and control.</title>
        <authorList>
            <person name="Shobo C."/>
            <person name="Amoako D.G."/>
            <person name="Allam M."/>
            <person name="Ismail A."/>
            <person name="Bester L.A."/>
            <person name="Essack S.Y."/>
        </authorList>
    </citation>
    <scope>NUCLEOTIDE SEQUENCE [LARGE SCALE GENOMIC DNA]</scope>
    <source>
        <strain evidence="4 5">2SIL2</strain>
    </source>
</reference>
<dbReference type="EMBL" id="SIYF01000448">
    <property type="protein sequence ID" value="TKK69559.1"/>
    <property type="molecule type" value="Genomic_DNA"/>
</dbReference>
<dbReference type="HAMAP" id="MF_01074">
    <property type="entry name" value="LarC"/>
    <property type="match status" value="1"/>
</dbReference>
<comment type="similarity">
    <text evidence="2">Belongs to the LarC family.</text>
</comment>
<feature type="region of interest" description="Disordered" evidence="3">
    <location>
        <begin position="74"/>
        <end position="98"/>
    </location>
</feature>
<name>A0A4U3L5A8_ENTFL</name>
<dbReference type="AlphaFoldDB" id="A0A4U3L5A8"/>
<comment type="catalytic activity">
    <reaction evidence="2">
        <text>Ni(II)-pyridinium-3,5-bisthiocarboxylate mononucleotide = pyridinium-3,5-bisthiocarboxylate mononucleotide + Ni(2+)</text>
        <dbReference type="Rhea" id="RHEA:54784"/>
        <dbReference type="ChEBI" id="CHEBI:49786"/>
        <dbReference type="ChEBI" id="CHEBI:137372"/>
        <dbReference type="ChEBI" id="CHEBI:137373"/>
        <dbReference type="EC" id="4.99.1.12"/>
    </reaction>
</comment>
<feature type="compositionally biased region" description="Basic and acidic residues" evidence="3">
    <location>
        <begin position="74"/>
        <end position="90"/>
    </location>
</feature>
<dbReference type="NCBIfam" id="TIGR00299">
    <property type="entry name" value="nickel pincer cofactor biosynthesis protein LarC"/>
    <property type="match status" value="1"/>
</dbReference>
<dbReference type="GO" id="GO:0051604">
    <property type="term" value="P:protein maturation"/>
    <property type="evidence" value="ECO:0007669"/>
    <property type="project" value="UniProtKB-UniRule"/>
</dbReference>
<evidence type="ECO:0000313" key="5">
    <source>
        <dbReference type="Proteomes" id="UP000305511"/>
    </source>
</evidence>
<dbReference type="Proteomes" id="UP000305511">
    <property type="component" value="Unassembled WGS sequence"/>
</dbReference>
<gene>
    <name evidence="2 4" type="primary">larC</name>
    <name evidence="4" type="ORF">EY666_15350</name>
</gene>
<dbReference type="RefSeq" id="WP_137274382.1">
    <property type="nucleotide sequence ID" value="NZ_SIYF01000448.1"/>
</dbReference>
<dbReference type="GO" id="GO:0016829">
    <property type="term" value="F:lyase activity"/>
    <property type="evidence" value="ECO:0007669"/>
    <property type="project" value="UniProtKB-UniRule"/>
</dbReference>
<dbReference type="PANTHER" id="PTHR36566">
    <property type="entry name" value="NICKEL INSERTION PROTEIN-RELATED"/>
    <property type="match status" value="1"/>
</dbReference>
<comment type="function">
    <text evidence="2">Involved in the biosynthesis of a nickel-pincer cofactor ((SCS)Ni(II) pincer complex). Binds Ni(2+), and functions in nickel delivery to pyridinium-3,5-bisthiocarboxylic acid mononucleotide (P2TMN), to form the mature cofactor. Is thus probably required for the activation of nickel-pincer cofactor-dependent enzymes.</text>
</comment>